<sequence>MSLADELLADLDDLGNDFEEETEQETGGETATDGDAMTGMEGEAERMDAESTQDAAAPMDMAALVKQEAEETKRRINALVANAKSIHDVAKLLRTKTMTSILQRIDEFTQEQATASHFAGPVENHPEYATIVQTNNLTADVDNEILAVHK</sequence>
<dbReference type="GO" id="GO:0005687">
    <property type="term" value="C:U4 snRNP"/>
    <property type="evidence" value="ECO:0007669"/>
    <property type="project" value="TreeGrafter"/>
</dbReference>
<protein>
    <submittedName>
        <fullName evidence="2">Uncharacterized protein</fullName>
    </submittedName>
</protein>
<proteinExistence type="predicted"/>
<dbReference type="PANTHER" id="PTHR13904:SF0">
    <property type="entry name" value="U4_U6 SMALL NUCLEAR RIBONUCLEOPROTEIN PRP31"/>
    <property type="match status" value="1"/>
</dbReference>
<reference evidence="3" key="1">
    <citation type="journal article" date="2018" name="Nat. Microbiol.">
        <title>Leveraging single-cell genomics to expand the fungal tree of life.</title>
        <authorList>
            <person name="Ahrendt S.R."/>
            <person name="Quandt C.A."/>
            <person name="Ciobanu D."/>
            <person name="Clum A."/>
            <person name="Salamov A."/>
            <person name="Andreopoulos B."/>
            <person name="Cheng J.F."/>
            <person name="Woyke T."/>
            <person name="Pelin A."/>
            <person name="Henrissat B."/>
            <person name="Reynolds N.K."/>
            <person name="Benny G.L."/>
            <person name="Smith M.E."/>
            <person name="James T.Y."/>
            <person name="Grigoriev I.V."/>
        </authorList>
    </citation>
    <scope>NUCLEOTIDE SEQUENCE [LARGE SCALE GENOMIC DNA]</scope>
    <source>
        <strain evidence="3">Benny S71-1</strain>
    </source>
</reference>
<dbReference type="Gene3D" id="1.10.287.4070">
    <property type="match status" value="1"/>
</dbReference>
<gene>
    <name evidence="2" type="ORF">SYNPS1DRAFT_25695</name>
</gene>
<evidence type="ECO:0000313" key="2">
    <source>
        <dbReference type="EMBL" id="RKP22529.1"/>
    </source>
</evidence>
<organism evidence="2 3">
    <name type="scientific">Syncephalis pseudoplumigaleata</name>
    <dbReference type="NCBI Taxonomy" id="1712513"/>
    <lineage>
        <taxon>Eukaryota</taxon>
        <taxon>Fungi</taxon>
        <taxon>Fungi incertae sedis</taxon>
        <taxon>Zoopagomycota</taxon>
        <taxon>Zoopagomycotina</taxon>
        <taxon>Zoopagomycetes</taxon>
        <taxon>Zoopagales</taxon>
        <taxon>Piptocephalidaceae</taxon>
        <taxon>Syncephalis</taxon>
    </lineage>
</organism>
<feature type="non-terminal residue" evidence="2">
    <location>
        <position position="150"/>
    </location>
</feature>
<dbReference type="PANTHER" id="PTHR13904">
    <property type="entry name" value="PRE-MRNA SPLICING FACTOR PRP31"/>
    <property type="match status" value="1"/>
</dbReference>
<dbReference type="OrthoDB" id="4771285at2759"/>
<feature type="compositionally biased region" description="Acidic residues" evidence="1">
    <location>
        <begin position="9"/>
        <end position="26"/>
    </location>
</feature>
<keyword evidence="3" id="KW-1185">Reference proteome</keyword>
<dbReference type="EMBL" id="KZ991989">
    <property type="protein sequence ID" value="RKP22529.1"/>
    <property type="molecule type" value="Genomic_DNA"/>
</dbReference>
<feature type="region of interest" description="Disordered" evidence="1">
    <location>
        <begin position="9"/>
        <end position="55"/>
    </location>
</feature>
<accession>A0A4V1J0S0</accession>
<dbReference type="AlphaFoldDB" id="A0A4V1J0S0"/>
<name>A0A4V1J0S0_9FUNG</name>
<evidence type="ECO:0000256" key="1">
    <source>
        <dbReference type="SAM" id="MobiDB-lite"/>
    </source>
</evidence>
<dbReference type="GO" id="GO:0071011">
    <property type="term" value="C:precatalytic spliceosome"/>
    <property type="evidence" value="ECO:0007669"/>
    <property type="project" value="TreeGrafter"/>
</dbReference>
<dbReference type="InterPro" id="IPR027105">
    <property type="entry name" value="Prp31"/>
</dbReference>
<feature type="compositionally biased region" description="Low complexity" evidence="1">
    <location>
        <begin position="27"/>
        <end position="39"/>
    </location>
</feature>
<dbReference type="Proteomes" id="UP000278143">
    <property type="component" value="Unassembled WGS sequence"/>
</dbReference>
<dbReference type="GO" id="GO:0000244">
    <property type="term" value="P:spliceosomal tri-snRNP complex assembly"/>
    <property type="evidence" value="ECO:0007669"/>
    <property type="project" value="InterPro"/>
</dbReference>
<dbReference type="GO" id="GO:0046540">
    <property type="term" value="C:U4/U6 x U5 tri-snRNP complex"/>
    <property type="evidence" value="ECO:0007669"/>
    <property type="project" value="InterPro"/>
</dbReference>
<evidence type="ECO:0000313" key="3">
    <source>
        <dbReference type="Proteomes" id="UP000278143"/>
    </source>
</evidence>